<keyword evidence="2" id="KW-1133">Transmembrane helix</keyword>
<dbReference type="EMBL" id="MWQA01000017">
    <property type="protein sequence ID" value="ORB98792.1"/>
    <property type="molecule type" value="Genomic_DNA"/>
</dbReference>
<evidence type="ECO:0000256" key="1">
    <source>
        <dbReference type="SAM" id="MobiDB-lite"/>
    </source>
</evidence>
<dbReference type="Proteomes" id="UP000192335">
    <property type="component" value="Unassembled WGS sequence"/>
</dbReference>
<evidence type="ECO:0000313" key="4">
    <source>
        <dbReference type="Proteomes" id="UP000192335"/>
    </source>
</evidence>
<keyword evidence="2" id="KW-0472">Membrane</keyword>
<reference evidence="3 4" key="1">
    <citation type="submission" date="2017-02" db="EMBL/GenBank/DDBJ databases">
        <title>Mycobacterium kansasii genomes.</title>
        <authorList>
            <person name="Borowka P."/>
            <person name="Strapagiel D."/>
            <person name="Marciniak B."/>
            <person name="Lach J."/>
            <person name="Bakula Z."/>
            <person name="Van Ingen J."/>
            <person name="Safianowska A."/>
            <person name="Brzostek A."/>
            <person name="Dziadek J."/>
            <person name="Jagielski T."/>
        </authorList>
    </citation>
    <scope>NUCLEOTIDE SEQUENCE [LARGE SCALE GENOMIC DNA]</scope>
    <source>
        <strain evidence="3 4">12MK</strain>
    </source>
</reference>
<gene>
    <name evidence="3" type="ORF">B4U45_28520</name>
</gene>
<feature type="region of interest" description="Disordered" evidence="1">
    <location>
        <begin position="1"/>
        <end position="23"/>
    </location>
</feature>
<feature type="compositionally biased region" description="Pro residues" evidence="1">
    <location>
        <begin position="1"/>
        <end position="17"/>
    </location>
</feature>
<dbReference type="AlphaFoldDB" id="A0A8E2IQ68"/>
<proteinExistence type="predicted"/>
<keyword evidence="2" id="KW-0812">Transmembrane</keyword>
<dbReference type="GeneID" id="66601373"/>
<protein>
    <recommendedName>
        <fullName evidence="5">Alanine and proline rich membrane protein</fullName>
    </recommendedName>
</protein>
<comment type="caution">
    <text evidence="3">The sequence shown here is derived from an EMBL/GenBank/DDBJ whole genome shotgun (WGS) entry which is preliminary data.</text>
</comment>
<accession>A0A8E2IQ68</accession>
<organism evidence="3 4">
    <name type="scientific">Mycobacterium persicum</name>
    <dbReference type="NCBI Taxonomy" id="1487726"/>
    <lineage>
        <taxon>Bacteria</taxon>
        <taxon>Bacillati</taxon>
        <taxon>Actinomycetota</taxon>
        <taxon>Actinomycetes</taxon>
        <taxon>Mycobacteriales</taxon>
        <taxon>Mycobacteriaceae</taxon>
        <taxon>Mycobacterium</taxon>
    </lineage>
</organism>
<name>A0A8E2IQ68_9MYCO</name>
<evidence type="ECO:0000313" key="3">
    <source>
        <dbReference type="EMBL" id="ORB98792.1"/>
    </source>
</evidence>
<evidence type="ECO:0008006" key="5">
    <source>
        <dbReference type="Google" id="ProtNLM"/>
    </source>
</evidence>
<sequence>MTTLPPPTGRWTPPHPTQPGTGSRVWQAVGFAIAIAVGAAALIVALTRTTTSGIPAAAPGTSAAPTYTAAEVAAAHQKLCEVYKLAARQVQIQTNGDNQALAVAALVNGSVMIQQAVDAAPALPAGDRAAALALAEAFTNANAVGSFARRDDPESRAAINDANAKDERMKVLCGGG</sequence>
<feature type="transmembrane region" description="Helical" evidence="2">
    <location>
        <begin position="25"/>
        <end position="46"/>
    </location>
</feature>
<dbReference type="RefSeq" id="WP_083156590.1">
    <property type="nucleotide sequence ID" value="NZ_CADEAW010000252.1"/>
</dbReference>
<evidence type="ECO:0000256" key="2">
    <source>
        <dbReference type="SAM" id="Phobius"/>
    </source>
</evidence>